<evidence type="ECO:0000313" key="12">
    <source>
        <dbReference type="EMBL" id="KAH8105934.1"/>
    </source>
</evidence>
<comment type="subcellular location">
    <subcellularLocation>
        <location evidence="1">Membrane</location>
        <topology evidence="1">Multi-pass membrane protein</topology>
    </subcellularLocation>
</comment>
<evidence type="ECO:0000256" key="2">
    <source>
        <dbReference type="ARBA" id="ARBA00022448"/>
    </source>
</evidence>
<feature type="transmembrane region" description="Helical" evidence="10">
    <location>
        <begin position="1196"/>
        <end position="1215"/>
    </location>
</feature>
<evidence type="ECO:0000256" key="3">
    <source>
        <dbReference type="ARBA" id="ARBA00022692"/>
    </source>
</evidence>
<keyword evidence="8" id="KW-1015">Disulfide bond</keyword>
<sequence length="1393" mass="152999">MSLSSSSRLAREGRCAMRGSCGKRSIISPVELPCPYDGPASEDDLDRDLLVSVCGAEYAEGPTCCASSQIENLRDNIKRAEGIISACPACRNNFRDFWCTFTCSPNQATFLNVTSTQKTMTGDTAVKSVDFYVSRQFGEGFYDSCKAVQMGAANTYAMTLIGGGAKNYSAFLEYMGTENDMRSPFQIDFPQSPPPDMSLLLKSTRNCYDDDLGSRCTCIDCPSICPTLPPISAPGTERTCHVGLLSCLSFVLVLAYSLGLASFLAGYLTQLTLRKRRERSYERVALSADGASESYASPRIHTRGLVGASSLAHHLDGEDSTGGHSESRNLGRGVSLLDPLDTVQPRQYRLNTALRRVFYRLGLVCATYPWLTLASMFTVVGLLNLGWKWFAVETEPVRLWVSPDSESKLQKDYFDEHFGPFYRPEQIFVTSLSQSESLQGTVAEKLPVLTWEHLEYWMGVEADIRALESSPHGYTLDDVCFKPAGPDGACVMQSIGAWFEYDSTRYNSNTWSSRLLHCADSPVDCLPDFQQPLGPEFILGGIPKADDGTNRVLESRALVTNIIVSNSLDKEVEAKAMEWETALKEYLLRLSDRIGPEAGLEIAWSTGVSLEEEINKSTNMDIKIVILSYVAMFFYVALTLGSGSSVGRDEEGITVSLSRWARNFPRLFKSGGLLSSSLSTDSRNSPTFFPRLPRKLFVGSKFSLGLFGIALVILSVSSAVGLFSLMGVKVTLIIAEVIPFLVLAVGVDNVFILVHELDRQNLLHGPNASVTANYGFTTPMSPTRSRSQFDPSQSNEESVDAASMPLFLSAEERVARTLAKMGPSILLSTLTETVAFALGALVPMPAVRNFALYAAGSVLLNAILQVTVLVSALLLDLRRIEASRVDCFPCIRLPSRIALLDPPPPGSGLGTVAKFIRRHYAPFLLRPQVKVGVLFFFTGLLTASVISIQRIQLGLDQRLALPSESYLIPYFDGLDQYLEIGPPVYFVTRDVKVTERAAQQALCGRFTTCQDLSLTNYLEVERNRSDSSFISQPTASWIDDFLKWLDPEQSKCCRVRRRDPSVFCGSRESPRLCRPCLEGHDPPYNITMDGLPQGEEFMIYLQKWLKYPTDEKCPSGGMAYNSALSLTSEGDSVVASHFRTSHTPLKSQADFINSFHAAHRIADEISKQTGTNVFPYSLHYVFFDQYAHIVAITQQILGLGLAAVLVVTALLLGSWRTGTIVTFAVAMTVVTVMGVMGIWGISLNAISLVNLVISLGIAVEFCAHVARAFMGAGSGLPNDHPAGQKERDERMWTALVDVGPSVLSGITFTKLIGMCVLALTRSKILEVYYFRMWFTLIISGALHGLVLLPVVLSFAGGPGFSLQEADEEWMSHAMRTDYEYTPFLADDDSGVSD</sequence>
<feature type="transmembrane region" description="Helical" evidence="10">
    <location>
        <begin position="704"/>
        <end position="726"/>
    </location>
</feature>
<dbReference type="GO" id="GO:0016020">
    <property type="term" value="C:membrane"/>
    <property type="evidence" value="ECO:0007669"/>
    <property type="project" value="UniProtKB-SubCell"/>
</dbReference>
<evidence type="ECO:0000259" key="11">
    <source>
        <dbReference type="PROSITE" id="PS50156"/>
    </source>
</evidence>
<dbReference type="GO" id="GO:0032934">
    <property type="term" value="F:sterol binding"/>
    <property type="evidence" value="ECO:0007669"/>
    <property type="project" value="TreeGrafter"/>
</dbReference>
<gene>
    <name evidence="12" type="ORF">BXZ70DRAFT_917439</name>
</gene>
<evidence type="ECO:0000256" key="9">
    <source>
        <dbReference type="SAM" id="MobiDB-lite"/>
    </source>
</evidence>
<organism evidence="12 13">
    <name type="scientific">Cristinia sonorae</name>
    <dbReference type="NCBI Taxonomy" id="1940300"/>
    <lineage>
        <taxon>Eukaryota</taxon>
        <taxon>Fungi</taxon>
        <taxon>Dikarya</taxon>
        <taxon>Basidiomycota</taxon>
        <taxon>Agaricomycotina</taxon>
        <taxon>Agaricomycetes</taxon>
        <taxon>Agaricomycetidae</taxon>
        <taxon>Agaricales</taxon>
        <taxon>Pleurotineae</taxon>
        <taxon>Stephanosporaceae</taxon>
        <taxon>Cristinia</taxon>
    </lineage>
</organism>
<evidence type="ECO:0000256" key="10">
    <source>
        <dbReference type="SAM" id="Phobius"/>
    </source>
</evidence>
<dbReference type="Pfam" id="PF22314">
    <property type="entry name" value="NPC1_MLD"/>
    <property type="match status" value="1"/>
</dbReference>
<keyword evidence="4" id="KW-0732">Signal</keyword>
<feature type="region of interest" description="Disordered" evidence="9">
    <location>
        <begin position="781"/>
        <end position="800"/>
    </location>
</feature>
<dbReference type="EMBL" id="JAEVFJ010000003">
    <property type="protein sequence ID" value="KAH8105934.1"/>
    <property type="molecule type" value="Genomic_DNA"/>
</dbReference>
<dbReference type="InterPro" id="IPR000731">
    <property type="entry name" value="SSD"/>
</dbReference>
<keyword evidence="2" id="KW-0813">Transport</keyword>
<feature type="compositionally biased region" description="Polar residues" evidence="9">
    <location>
        <begin position="781"/>
        <end position="796"/>
    </location>
</feature>
<keyword evidence="3 10" id="KW-0812">Transmembrane</keyword>
<dbReference type="OrthoDB" id="6510177at2759"/>
<keyword evidence="5 10" id="KW-1133">Transmembrane helix</keyword>
<dbReference type="Pfam" id="PF16414">
    <property type="entry name" value="NPC1_N"/>
    <property type="match status" value="1"/>
</dbReference>
<evidence type="ECO:0000256" key="5">
    <source>
        <dbReference type="ARBA" id="ARBA00022989"/>
    </source>
</evidence>
<feature type="transmembrane region" description="Helical" evidence="10">
    <location>
        <begin position="1301"/>
        <end position="1320"/>
    </location>
</feature>
<dbReference type="InterPro" id="IPR003392">
    <property type="entry name" value="PTHD_SSD"/>
</dbReference>
<protein>
    <submittedName>
        <fullName evidence="12">Multidrug efflux transporter AcrB transmembrane domain-containing protein</fullName>
    </submittedName>
</protein>
<feature type="transmembrane region" description="Helical" evidence="10">
    <location>
        <begin position="732"/>
        <end position="754"/>
    </location>
</feature>
<dbReference type="Gene3D" id="1.20.1640.10">
    <property type="entry name" value="Multidrug efflux transporter AcrB transmembrane domain"/>
    <property type="match status" value="2"/>
</dbReference>
<keyword evidence="13" id="KW-1185">Reference proteome</keyword>
<evidence type="ECO:0000256" key="6">
    <source>
        <dbReference type="ARBA" id="ARBA00023055"/>
    </source>
</evidence>
<feature type="transmembrane region" description="Helical" evidence="10">
    <location>
        <begin position="624"/>
        <end position="641"/>
    </location>
</feature>
<evidence type="ECO:0000256" key="7">
    <source>
        <dbReference type="ARBA" id="ARBA00023136"/>
    </source>
</evidence>
<feature type="domain" description="SSD" evidence="11">
    <location>
        <begin position="694"/>
        <end position="875"/>
    </location>
</feature>
<feature type="transmembrane region" description="Helical" evidence="10">
    <location>
        <begin position="242"/>
        <end position="269"/>
    </location>
</feature>
<feature type="transmembrane region" description="Helical" evidence="10">
    <location>
        <begin position="1221"/>
        <end position="1241"/>
    </location>
</feature>
<feature type="transmembrane region" description="Helical" evidence="10">
    <location>
        <begin position="1248"/>
        <end position="1270"/>
    </location>
</feature>
<feature type="transmembrane region" description="Helical" evidence="10">
    <location>
        <begin position="825"/>
        <end position="844"/>
    </location>
</feature>
<evidence type="ECO:0000256" key="8">
    <source>
        <dbReference type="ARBA" id="ARBA00023157"/>
    </source>
</evidence>
<evidence type="ECO:0000256" key="1">
    <source>
        <dbReference type="ARBA" id="ARBA00004141"/>
    </source>
</evidence>
<dbReference type="PANTHER" id="PTHR45727">
    <property type="entry name" value="NPC INTRACELLULAR CHOLESTEROL TRANSPORTER 1"/>
    <property type="match status" value="1"/>
</dbReference>
<comment type="caution">
    <text evidence="12">The sequence shown here is derived from an EMBL/GenBank/DDBJ whole genome shotgun (WGS) entry which is preliminary data.</text>
</comment>
<reference evidence="12" key="1">
    <citation type="journal article" date="2021" name="New Phytol.">
        <title>Evolutionary innovations through gain and loss of genes in the ectomycorrhizal Boletales.</title>
        <authorList>
            <person name="Wu G."/>
            <person name="Miyauchi S."/>
            <person name="Morin E."/>
            <person name="Kuo A."/>
            <person name="Drula E."/>
            <person name="Varga T."/>
            <person name="Kohler A."/>
            <person name="Feng B."/>
            <person name="Cao Y."/>
            <person name="Lipzen A."/>
            <person name="Daum C."/>
            <person name="Hundley H."/>
            <person name="Pangilinan J."/>
            <person name="Johnson J."/>
            <person name="Barry K."/>
            <person name="LaButti K."/>
            <person name="Ng V."/>
            <person name="Ahrendt S."/>
            <person name="Min B."/>
            <person name="Choi I.G."/>
            <person name="Park H."/>
            <person name="Plett J.M."/>
            <person name="Magnuson J."/>
            <person name="Spatafora J.W."/>
            <person name="Nagy L.G."/>
            <person name="Henrissat B."/>
            <person name="Grigoriev I.V."/>
            <person name="Yang Z.L."/>
            <person name="Xu J."/>
            <person name="Martin F.M."/>
        </authorList>
    </citation>
    <scope>NUCLEOTIDE SEQUENCE</scope>
    <source>
        <strain evidence="12">KKN 215</strain>
    </source>
</reference>
<keyword evidence="6" id="KW-0445">Lipid transport</keyword>
<dbReference type="Proteomes" id="UP000813824">
    <property type="component" value="Unassembled WGS sequence"/>
</dbReference>
<dbReference type="InterPro" id="IPR032190">
    <property type="entry name" value="NPC1_N"/>
</dbReference>
<dbReference type="GO" id="GO:0015918">
    <property type="term" value="P:sterol transport"/>
    <property type="evidence" value="ECO:0007669"/>
    <property type="project" value="TreeGrafter"/>
</dbReference>
<dbReference type="PROSITE" id="PS50156">
    <property type="entry name" value="SSD"/>
    <property type="match status" value="1"/>
</dbReference>
<feature type="transmembrane region" description="Helical" evidence="10">
    <location>
        <begin position="850"/>
        <end position="875"/>
    </location>
</feature>
<dbReference type="PANTHER" id="PTHR45727:SF2">
    <property type="entry name" value="NPC INTRACELLULAR CHOLESTEROL TRANSPORTER 1"/>
    <property type="match status" value="1"/>
</dbReference>
<evidence type="ECO:0000313" key="13">
    <source>
        <dbReference type="Proteomes" id="UP000813824"/>
    </source>
</evidence>
<dbReference type="InterPro" id="IPR053956">
    <property type="entry name" value="NPC1_MLD"/>
</dbReference>
<dbReference type="SUPFAM" id="SSF82866">
    <property type="entry name" value="Multidrug efflux transporter AcrB transmembrane domain"/>
    <property type="match status" value="2"/>
</dbReference>
<accession>A0A8K0UY57</accession>
<feature type="transmembrane region" description="Helical" evidence="10">
    <location>
        <begin position="357"/>
        <end position="387"/>
    </location>
</feature>
<dbReference type="FunFam" id="1.20.1640.10:FF:000029">
    <property type="entry name" value="Putative Patched sphingolipid transporter"/>
    <property type="match status" value="1"/>
</dbReference>
<dbReference type="Pfam" id="PF02460">
    <property type="entry name" value="Patched"/>
    <property type="match status" value="1"/>
</dbReference>
<name>A0A8K0UY57_9AGAR</name>
<evidence type="ECO:0000256" key="4">
    <source>
        <dbReference type="ARBA" id="ARBA00022729"/>
    </source>
</evidence>
<keyword evidence="7 10" id="KW-0472">Membrane</keyword>
<proteinExistence type="predicted"/>
<feature type="transmembrane region" description="Helical" evidence="10">
    <location>
        <begin position="1332"/>
        <end position="1355"/>
    </location>
</feature>